<proteinExistence type="predicted"/>
<dbReference type="AlphaFoldDB" id="A0A3A8QAB4"/>
<evidence type="ECO:0000313" key="1">
    <source>
        <dbReference type="EMBL" id="RKH63970.1"/>
    </source>
</evidence>
<gene>
    <name evidence="1" type="ORF">D7W81_19390</name>
</gene>
<keyword evidence="2" id="KW-1185">Reference proteome</keyword>
<organism evidence="1 2">
    <name type="scientific">Corallococcus aberystwythensis</name>
    <dbReference type="NCBI Taxonomy" id="2316722"/>
    <lineage>
        <taxon>Bacteria</taxon>
        <taxon>Pseudomonadati</taxon>
        <taxon>Myxococcota</taxon>
        <taxon>Myxococcia</taxon>
        <taxon>Myxococcales</taxon>
        <taxon>Cystobacterineae</taxon>
        <taxon>Myxococcaceae</taxon>
        <taxon>Corallococcus</taxon>
    </lineage>
</organism>
<dbReference type="Proteomes" id="UP000267003">
    <property type="component" value="Unassembled WGS sequence"/>
</dbReference>
<name>A0A3A8QAB4_9BACT</name>
<comment type="caution">
    <text evidence="1">The sequence shown here is derived from an EMBL/GenBank/DDBJ whole genome shotgun (WGS) entry which is preliminary data.</text>
</comment>
<sequence>MRPFLHIAPLIPIRWPSLPRHLFGQPGGRLLGTCSTWNTEGRVSVGPFPLRTIKRFMSGVRTP</sequence>
<dbReference type="EMBL" id="RAWK01000111">
    <property type="protein sequence ID" value="RKH63970.1"/>
    <property type="molecule type" value="Genomic_DNA"/>
</dbReference>
<reference evidence="2" key="1">
    <citation type="submission" date="2018-09" db="EMBL/GenBank/DDBJ databases">
        <authorList>
            <person name="Livingstone P.G."/>
            <person name="Whitworth D.E."/>
        </authorList>
    </citation>
    <scope>NUCLEOTIDE SEQUENCE [LARGE SCALE GENOMIC DNA]</scope>
    <source>
        <strain evidence="2">AB050A</strain>
    </source>
</reference>
<accession>A0A3A8QAB4</accession>
<evidence type="ECO:0000313" key="2">
    <source>
        <dbReference type="Proteomes" id="UP000267003"/>
    </source>
</evidence>
<protein>
    <submittedName>
        <fullName evidence="1">Uncharacterized protein</fullName>
    </submittedName>
</protein>